<evidence type="ECO:0000313" key="6">
    <source>
        <dbReference type="EMBL" id="VEV95890.1"/>
    </source>
</evidence>
<dbReference type="InterPro" id="IPR045155">
    <property type="entry name" value="Beta-lactam_cat"/>
</dbReference>
<feature type="domain" description="Beta-lactamase class A catalytic" evidence="5">
    <location>
        <begin position="72"/>
        <end position="112"/>
    </location>
</feature>
<evidence type="ECO:0000256" key="3">
    <source>
        <dbReference type="ARBA" id="ARBA00012865"/>
    </source>
</evidence>
<accession>A0A653E279</accession>
<dbReference type="GO" id="GO:0008800">
    <property type="term" value="F:beta-lactamase activity"/>
    <property type="evidence" value="ECO:0007669"/>
    <property type="project" value="UniProtKB-EC"/>
</dbReference>
<dbReference type="Pfam" id="PF13354">
    <property type="entry name" value="Beta-lactamase2"/>
    <property type="match status" value="2"/>
</dbReference>
<evidence type="ECO:0000256" key="2">
    <source>
        <dbReference type="ARBA" id="ARBA00009009"/>
    </source>
</evidence>
<keyword evidence="4" id="KW-0732">Signal</keyword>
<evidence type="ECO:0000259" key="5">
    <source>
        <dbReference type="Pfam" id="PF13354"/>
    </source>
</evidence>
<protein>
    <recommendedName>
        <fullName evidence="3">beta-lactamase</fullName>
        <ecNumber evidence="3">3.5.2.6</ecNumber>
    </recommendedName>
</protein>
<dbReference type="PANTHER" id="PTHR35333:SF3">
    <property type="entry name" value="BETA-LACTAMASE-TYPE TRANSPEPTIDASE FOLD CONTAINING PROTEIN"/>
    <property type="match status" value="1"/>
</dbReference>
<dbReference type="GO" id="GO:0046677">
    <property type="term" value="P:response to antibiotic"/>
    <property type="evidence" value="ECO:0007669"/>
    <property type="project" value="InterPro"/>
</dbReference>
<dbReference type="InterPro" id="IPR012338">
    <property type="entry name" value="Beta-lactam/transpept-like"/>
</dbReference>
<dbReference type="AlphaFoldDB" id="A0A653E279"/>
<gene>
    <name evidence="6" type="ORF">PMYSY11_0843</name>
</gene>
<reference evidence="6" key="1">
    <citation type="submission" date="2019-02" db="EMBL/GenBank/DDBJ databases">
        <authorList>
            <consortium name="Genoscope - CEA"/>
            <person name="William W."/>
        </authorList>
    </citation>
    <scope>NUCLEOTIDE SEQUENCE [LARGE SCALE GENOMIC DNA]</scope>
    <source>
        <strain evidence="6">YSy11</strain>
    </source>
</reference>
<proteinExistence type="inferred from homology"/>
<evidence type="ECO:0000256" key="1">
    <source>
        <dbReference type="ARBA" id="ARBA00001526"/>
    </source>
</evidence>
<dbReference type="PANTHER" id="PTHR35333">
    <property type="entry name" value="BETA-LACTAMASE"/>
    <property type="match status" value="1"/>
</dbReference>
<feature type="signal peptide" evidence="4">
    <location>
        <begin position="1"/>
        <end position="23"/>
    </location>
</feature>
<feature type="domain" description="Beta-lactamase class A catalytic" evidence="5">
    <location>
        <begin position="115"/>
        <end position="270"/>
    </location>
</feature>
<dbReference type="EMBL" id="LR215729">
    <property type="protein sequence ID" value="VEV95890.1"/>
    <property type="molecule type" value="Genomic_DNA"/>
</dbReference>
<dbReference type="RefSeq" id="WP_150547643.1">
    <property type="nucleotide sequence ID" value="NZ_LR215729.2"/>
</dbReference>
<dbReference type="Gene3D" id="3.40.710.10">
    <property type="entry name" value="DD-peptidase/beta-lactamase superfamily"/>
    <property type="match status" value="1"/>
</dbReference>
<comment type="similarity">
    <text evidence="2">Belongs to the class-A beta-lactamase family.</text>
</comment>
<name>A0A653E279_9PSED</name>
<dbReference type="GO" id="GO:0030655">
    <property type="term" value="P:beta-lactam antibiotic catabolic process"/>
    <property type="evidence" value="ECO:0007669"/>
    <property type="project" value="InterPro"/>
</dbReference>
<dbReference type="EC" id="3.5.2.6" evidence="3"/>
<dbReference type="SUPFAM" id="SSF56601">
    <property type="entry name" value="beta-lactamase/transpeptidase-like"/>
    <property type="match status" value="1"/>
</dbReference>
<organism evidence="6">
    <name type="scientific">Pseudomonas marincola</name>
    <dbReference type="NCBI Taxonomy" id="437900"/>
    <lineage>
        <taxon>Bacteria</taxon>
        <taxon>Pseudomonadati</taxon>
        <taxon>Pseudomonadota</taxon>
        <taxon>Gammaproteobacteria</taxon>
        <taxon>Pseudomonadales</taxon>
        <taxon>Pseudomonadaceae</taxon>
        <taxon>Pseudomonas</taxon>
    </lineage>
</organism>
<feature type="chain" id="PRO_5024828550" description="beta-lactamase" evidence="4">
    <location>
        <begin position="24"/>
        <end position="299"/>
    </location>
</feature>
<evidence type="ECO:0000256" key="4">
    <source>
        <dbReference type="SAM" id="SignalP"/>
    </source>
</evidence>
<sequence length="299" mass="32972">MQFKKLFFATCMLLTLGISAAHAAPSAVADEDFPKQADPHLQTLLDSVVDKRGISQLVKQKKISITLVDISQVKQPKMANINGDTTLYAASLPKLAIMLAVFEEISQGNLEITPSLRTSLDAMIKHSSNVEASRLYHLVGPARIAEILQSERYQLYDQDAGGGLWVGKEYGKEGAWKRDPLEHVSHGASGLQVARFYYMLERSELASPENCPVMKDILADSAINHKFVKGMNTIHPDAQVFRKSGTWRDYHADSAIIERKDGRQYIAVVLAQTTQGGKLLEQIIVDLDNIIDQTPVAAG</sequence>
<comment type="catalytic activity">
    <reaction evidence="1">
        <text>a beta-lactam + H2O = a substituted beta-amino acid</text>
        <dbReference type="Rhea" id="RHEA:20401"/>
        <dbReference type="ChEBI" id="CHEBI:15377"/>
        <dbReference type="ChEBI" id="CHEBI:35627"/>
        <dbReference type="ChEBI" id="CHEBI:140347"/>
        <dbReference type="EC" id="3.5.2.6"/>
    </reaction>
</comment>
<dbReference type="InterPro" id="IPR000871">
    <property type="entry name" value="Beta-lactam_class-A"/>
</dbReference>